<keyword evidence="5 9" id="KW-0378">Hydrolase</keyword>
<evidence type="ECO:0000256" key="3">
    <source>
        <dbReference type="ARBA" id="ARBA00022729"/>
    </source>
</evidence>
<evidence type="ECO:0000256" key="2">
    <source>
        <dbReference type="ARBA" id="ARBA00012247"/>
    </source>
</evidence>
<comment type="catalytic activity">
    <reaction evidence="6">
        <text>a sn-glycero-3-phosphodiester + H2O = an alcohol + sn-glycerol 3-phosphate + H(+)</text>
        <dbReference type="Rhea" id="RHEA:12969"/>
        <dbReference type="ChEBI" id="CHEBI:15377"/>
        <dbReference type="ChEBI" id="CHEBI:15378"/>
        <dbReference type="ChEBI" id="CHEBI:30879"/>
        <dbReference type="ChEBI" id="CHEBI:57597"/>
        <dbReference type="ChEBI" id="CHEBI:83408"/>
        <dbReference type="EC" id="3.1.4.46"/>
    </reaction>
</comment>
<dbReference type="Pfam" id="PF03009">
    <property type="entry name" value="GDPD"/>
    <property type="match status" value="1"/>
</dbReference>
<evidence type="ECO:0000256" key="4">
    <source>
        <dbReference type="ARBA" id="ARBA00022798"/>
    </source>
</evidence>
<dbReference type="SUPFAM" id="SSF51695">
    <property type="entry name" value="PLC-like phosphodiesterases"/>
    <property type="match status" value="1"/>
</dbReference>
<feature type="chain" id="PRO_5045886139" description="glycerophosphodiester phosphodiesterase" evidence="7">
    <location>
        <begin position="31"/>
        <end position="376"/>
    </location>
</feature>
<dbReference type="GO" id="GO:0008889">
    <property type="term" value="F:glycerophosphodiester phosphodiesterase activity"/>
    <property type="evidence" value="ECO:0007669"/>
    <property type="project" value="UniProtKB-EC"/>
</dbReference>
<name>A0ABV2L0F2_9HYPH</name>
<evidence type="ECO:0000256" key="6">
    <source>
        <dbReference type="ARBA" id="ARBA00047512"/>
    </source>
</evidence>
<comment type="caution">
    <text evidence="9">The sequence shown here is derived from an EMBL/GenBank/DDBJ whole genome shotgun (WGS) entry which is preliminary data.</text>
</comment>
<evidence type="ECO:0000256" key="1">
    <source>
        <dbReference type="ARBA" id="ARBA00007277"/>
    </source>
</evidence>
<dbReference type="EC" id="3.1.4.46" evidence="2"/>
<dbReference type="PANTHER" id="PTHR43620">
    <property type="entry name" value="GLYCEROPHOSPHORYL DIESTER PHOSPHODIESTERASE"/>
    <property type="match status" value="1"/>
</dbReference>
<dbReference type="PROSITE" id="PS51704">
    <property type="entry name" value="GP_PDE"/>
    <property type="match status" value="1"/>
</dbReference>
<evidence type="ECO:0000313" key="9">
    <source>
        <dbReference type="EMBL" id="MET3691298.1"/>
    </source>
</evidence>
<evidence type="ECO:0000313" key="10">
    <source>
        <dbReference type="Proteomes" id="UP001549145"/>
    </source>
</evidence>
<evidence type="ECO:0000256" key="7">
    <source>
        <dbReference type="SAM" id="SignalP"/>
    </source>
</evidence>
<dbReference type="EMBL" id="JBEPMM010000001">
    <property type="protein sequence ID" value="MET3691298.1"/>
    <property type="molecule type" value="Genomic_DNA"/>
</dbReference>
<evidence type="ECO:0000256" key="5">
    <source>
        <dbReference type="ARBA" id="ARBA00022801"/>
    </source>
</evidence>
<reference evidence="9 10" key="1">
    <citation type="submission" date="2024-06" db="EMBL/GenBank/DDBJ databases">
        <title>Genomic Encyclopedia of Type Strains, Phase IV (KMG-IV): sequencing the most valuable type-strain genomes for metagenomic binning, comparative biology and taxonomic classification.</title>
        <authorList>
            <person name="Goeker M."/>
        </authorList>
    </citation>
    <scope>NUCLEOTIDE SEQUENCE [LARGE SCALE GENOMIC DNA]</scope>
    <source>
        <strain evidence="9 10">DSM 21331</strain>
    </source>
</reference>
<accession>A0ABV2L0F2</accession>
<dbReference type="Proteomes" id="UP001549145">
    <property type="component" value="Unassembled WGS sequence"/>
</dbReference>
<dbReference type="PANTHER" id="PTHR43620:SF7">
    <property type="entry name" value="GLYCEROPHOSPHODIESTER PHOSPHODIESTERASE GDPD5-RELATED"/>
    <property type="match status" value="1"/>
</dbReference>
<keyword evidence="10" id="KW-1185">Reference proteome</keyword>
<proteinExistence type="inferred from homology"/>
<feature type="domain" description="GP-PDE" evidence="8">
    <location>
        <begin position="69"/>
        <end position="376"/>
    </location>
</feature>
<evidence type="ECO:0000259" key="8">
    <source>
        <dbReference type="PROSITE" id="PS51704"/>
    </source>
</evidence>
<keyword evidence="3 7" id="KW-0732">Signal</keyword>
<feature type="signal peptide" evidence="7">
    <location>
        <begin position="1"/>
        <end position="30"/>
    </location>
</feature>
<sequence>MGAASPGRGRLRRAAALGAALFLAADAAVAGEPAQLGPRPFYLVDSMKPGPLKDRLQACGADRLYTARPFSIAHRGAPLQFPEHTREGILAAARMGAGVIECDVAFTRDRKLVCRHAQCDLHTTTDILARPDLAAKCSQDFQPADPAAGRKASARCCTSDLTLAEFKSLNGKMDASDPQATTREAYMNATPRWRTDLYATTGTLMSHDEYIALVRSLGRRFTPELKAPEVPMPFAGYGQDQYAQAMIDAYKQAGIPASDVRPQSFQLRDILYWLKAEPEFGRQALWLDNRDEIDPGFDPERPESWKPGMAELAALGLRTLAPPLWMLVRLGPNGSIEPSAYARAARAAGLDLITWSLERSGPLKDGGAITTSRSAR</sequence>
<gene>
    <name evidence="9" type="ORF">ABID43_000817</name>
</gene>
<organism evidence="9 10">
    <name type="scientific">Methylobacterium goesingense</name>
    <dbReference type="NCBI Taxonomy" id="243690"/>
    <lineage>
        <taxon>Bacteria</taxon>
        <taxon>Pseudomonadati</taxon>
        <taxon>Pseudomonadota</taxon>
        <taxon>Alphaproteobacteria</taxon>
        <taxon>Hyphomicrobiales</taxon>
        <taxon>Methylobacteriaceae</taxon>
        <taxon>Methylobacterium</taxon>
    </lineage>
</organism>
<dbReference type="InterPro" id="IPR030395">
    <property type="entry name" value="GP_PDE_dom"/>
</dbReference>
<keyword evidence="4" id="KW-0319">Glycerol metabolism</keyword>
<dbReference type="Gene3D" id="3.20.20.190">
    <property type="entry name" value="Phosphatidylinositol (PI) phosphodiesterase"/>
    <property type="match status" value="1"/>
</dbReference>
<comment type="similarity">
    <text evidence="1">Belongs to the glycerophosphoryl diester phosphodiesterase family.</text>
</comment>
<protein>
    <recommendedName>
        <fullName evidence="2">glycerophosphodiester phosphodiesterase</fullName>
        <ecNumber evidence="2">3.1.4.46</ecNumber>
    </recommendedName>
</protein>
<dbReference type="InterPro" id="IPR017946">
    <property type="entry name" value="PLC-like_Pdiesterase_TIM-brl"/>
</dbReference>